<dbReference type="Proteomes" id="UP001055072">
    <property type="component" value="Unassembled WGS sequence"/>
</dbReference>
<keyword evidence="2" id="KW-1185">Reference proteome</keyword>
<gene>
    <name evidence="1" type="ORF">BDY19DRAFT_711895</name>
</gene>
<protein>
    <submittedName>
        <fullName evidence="1">Uncharacterized protein</fullName>
    </submittedName>
</protein>
<dbReference type="EMBL" id="MU274978">
    <property type="protein sequence ID" value="KAI0083251.1"/>
    <property type="molecule type" value="Genomic_DNA"/>
</dbReference>
<sequence>MVEQDSDPCTVIAGQPFVLPAKALTRLKSLPFKGDIASINSTTYPIDYDFNRAVYNFTTQLNNRHTCYFPNCYSTFQNFVPTPLVSFTLSFFVKDDTQSVLIGPDTPTLVPLIGPDTPTLVPLIGPAFASFLPPTVPSPFNNTISPVHASSSSTD</sequence>
<evidence type="ECO:0000313" key="2">
    <source>
        <dbReference type="Proteomes" id="UP001055072"/>
    </source>
</evidence>
<accession>A0ACB8TMP2</accession>
<reference evidence="1" key="1">
    <citation type="journal article" date="2021" name="Environ. Microbiol.">
        <title>Gene family expansions and transcriptome signatures uncover fungal adaptations to wood decay.</title>
        <authorList>
            <person name="Hage H."/>
            <person name="Miyauchi S."/>
            <person name="Viragh M."/>
            <person name="Drula E."/>
            <person name="Min B."/>
            <person name="Chaduli D."/>
            <person name="Navarro D."/>
            <person name="Favel A."/>
            <person name="Norest M."/>
            <person name="Lesage-Meessen L."/>
            <person name="Balint B."/>
            <person name="Merenyi Z."/>
            <person name="de Eugenio L."/>
            <person name="Morin E."/>
            <person name="Martinez A.T."/>
            <person name="Baldrian P."/>
            <person name="Stursova M."/>
            <person name="Martinez M.J."/>
            <person name="Novotny C."/>
            <person name="Magnuson J.K."/>
            <person name="Spatafora J.W."/>
            <person name="Maurice S."/>
            <person name="Pangilinan J."/>
            <person name="Andreopoulos W."/>
            <person name="LaButti K."/>
            <person name="Hundley H."/>
            <person name="Na H."/>
            <person name="Kuo A."/>
            <person name="Barry K."/>
            <person name="Lipzen A."/>
            <person name="Henrissat B."/>
            <person name="Riley R."/>
            <person name="Ahrendt S."/>
            <person name="Nagy L.G."/>
            <person name="Grigoriev I.V."/>
            <person name="Martin F."/>
            <person name="Rosso M.N."/>
        </authorList>
    </citation>
    <scope>NUCLEOTIDE SEQUENCE</scope>
    <source>
        <strain evidence="1">CBS 384.51</strain>
    </source>
</reference>
<name>A0ACB8TMP2_9APHY</name>
<organism evidence="1 2">
    <name type="scientific">Irpex rosettiformis</name>
    <dbReference type="NCBI Taxonomy" id="378272"/>
    <lineage>
        <taxon>Eukaryota</taxon>
        <taxon>Fungi</taxon>
        <taxon>Dikarya</taxon>
        <taxon>Basidiomycota</taxon>
        <taxon>Agaricomycotina</taxon>
        <taxon>Agaricomycetes</taxon>
        <taxon>Polyporales</taxon>
        <taxon>Irpicaceae</taxon>
        <taxon>Irpex</taxon>
    </lineage>
</organism>
<comment type="caution">
    <text evidence="1">The sequence shown here is derived from an EMBL/GenBank/DDBJ whole genome shotgun (WGS) entry which is preliminary data.</text>
</comment>
<evidence type="ECO:0000313" key="1">
    <source>
        <dbReference type="EMBL" id="KAI0083251.1"/>
    </source>
</evidence>
<proteinExistence type="predicted"/>